<dbReference type="OrthoDB" id="10261637at2759"/>
<dbReference type="InterPro" id="IPR024084">
    <property type="entry name" value="IsoPropMal-DH-like_dom"/>
</dbReference>
<name>A0A177B0L5_9BILA</name>
<proteinExistence type="inferred from homology"/>
<evidence type="ECO:0000256" key="3">
    <source>
        <dbReference type="ARBA" id="ARBA00022532"/>
    </source>
</evidence>
<reference evidence="9 10" key="1">
    <citation type="submission" date="2016-04" db="EMBL/GenBank/DDBJ databases">
        <title>The genome of Intoshia linei affirms orthonectids as highly simplified spiralians.</title>
        <authorList>
            <person name="Mikhailov K.V."/>
            <person name="Slusarev G.S."/>
            <person name="Nikitin M.A."/>
            <person name="Logacheva M.D."/>
            <person name="Penin A."/>
            <person name="Aleoshin V."/>
            <person name="Panchin Y.V."/>
        </authorList>
    </citation>
    <scope>NUCLEOTIDE SEQUENCE [LARGE SCALE GENOMIC DNA]</scope>
    <source>
        <strain evidence="9">Intl2013</strain>
        <tissue evidence="9">Whole animal</tissue>
    </source>
</reference>
<comment type="subcellular location">
    <subcellularLocation>
        <location evidence="1">Mitochondrion</location>
    </subcellularLocation>
</comment>
<gene>
    <name evidence="9" type="ORF">A3Q56_05100</name>
</gene>
<feature type="domain" description="Isopropylmalate dehydrogenase-like" evidence="8">
    <location>
        <begin position="28"/>
        <end position="354"/>
    </location>
</feature>
<evidence type="ECO:0000256" key="6">
    <source>
        <dbReference type="ARBA" id="ARBA00041658"/>
    </source>
</evidence>
<evidence type="ECO:0000256" key="7">
    <source>
        <dbReference type="ARBA" id="ARBA00041742"/>
    </source>
</evidence>
<dbReference type="PANTHER" id="PTHR11835">
    <property type="entry name" value="DECARBOXYLATING DEHYDROGENASES-ISOCITRATE, ISOPROPYLMALATE, TARTRATE"/>
    <property type="match status" value="1"/>
</dbReference>
<dbReference type="GO" id="GO:0006099">
    <property type="term" value="P:tricarboxylic acid cycle"/>
    <property type="evidence" value="ECO:0007669"/>
    <property type="project" value="UniProtKB-KW"/>
</dbReference>
<evidence type="ECO:0000256" key="1">
    <source>
        <dbReference type="ARBA" id="ARBA00004173"/>
    </source>
</evidence>
<evidence type="ECO:0000256" key="2">
    <source>
        <dbReference type="ARBA" id="ARBA00007769"/>
    </source>
</evidence>
<dbReference type="FunFam" id="3.40.718.10:FF:000001">
    <property type="entry name" value="Isocitrate dehydrogenase [NAD] subunit, mitochondrial"/>
    <property type="match status" value="1"/>
</dbReference>
<dbReference type="GO" id="GO:0005739">
    <property type="term" value="C:mitochondrion"/>
    <property type="evidence" value="ECO:0007669"/>
    <property type="project" value="UniProtKB-SubCell"/>
</dbReference>
<dbReference type="NCBIfam" id="TIGR00175">
    <property type="entry name" value="mito_nad_idh"/>
    <property type="match status" value="1"/>
</dbReference>
<dbReference type="Gene3D" id="3.40.718.10">
    <property type="entry name" value="Isopropylmalate Dehydrogenase"/>
    <property type="match status" value="1"/>
</dbReference>
<dbReference type="Proteomes" id="UP000078046">
    <property type="component" value="Unassembled WGS sequence"/>
</dbReference>
<sequence>MLKLLSKLKRSGFYRHLNQQSMSTATKIVTMIPGDGVGPELMLSVKDVFKSISVPVTFEEHFVSEVQFGQSEPLEDIFETCNRNKFCLKGIISSPINSEHGFSATLNMRLRKILDLFANIVRVKSLEGFNSKHQNLDLVIIREQLEGEYSCLEHEVAPGIVECLKIITKERSNRIAKFAFDYAKNHKREKVTVVHKANIMKLSDGLFLDCCEKMSLNYPEVKFESMIIDNTCMQMVSNPHQFDVMVMPNLYGNILDNLAAGLVGGPSVVPGESHGEICKVYEPGARNSLMSDAGRNVTNPTAIILCASKMLHDMGFTEEAKIIYTNLLDLIRERKVKTQDMGGYATRTDFTNALIKKMTA</sequence>
<protein>
    <recommendedName>
        <fullName evidence="6">Isocitric dehydrogenase subunit beta</fullName>
    </recommendedName>
    <alternativeName>
        <fullName evidence="7">NAD(+)-specific ICDH subunit beta</fullName>
    </alternativeName>
</protein>
<accession>A0A177B0L5</accession>
<evidence type="ECO:0000256" key="4">
    <source>
        <dbReference type="ARBA" id="ARBA00022946"/>
    </source>
</evidence>
<comment type="similarity">
    <text evidence="2">Belongs to the isocitrate and isopropylmalate dehydrogenases family.</text>
</comment>
<comment type="caution">
    <text evidence="9">The sequence shown here is derived from an EMBL/GenBank/DDBJ whole genome shotgun (WGS) entry which is preliminary data.</text>
</comment>
<organism evidence="9 10">
    <name type="scientific">Intoshia linei</name>
    <dbReference type="NCBI Taxonomy" id="1819745"/>
    <lineage>
        <taxon>Eukaryota</taxon>
        <taxon>Metazoa</taxon>
        <taxon>Spiralia</taxon>
        <taxon>Lophotrochozoa</taxon>
        <taxon>Mesozoa</taxon>
        <taxon>Orthonectida</taxon>
        <taxon>Rhopaluridae</taxon>
        <taxon>Intoshia</taxon>
    </lineage>
</organism>
<keyword evidence="4" id="KW-0809">Transit peptide</keyword>
<keyword evidence="10" id="KW-1185">Reference proteome</keyword>
<dbReference type="SMART" id="SM01329">
    <property type="entry name" value="Iso_dh"/>
    <property type="match status" value="1"/>
</dbReference>
<keyword evidence="5" id="KW-0496">Mitochondrion</keyword>
<evidence type="ECO:0000256" key="5">
    <source>
        <dbReference type="ARBA" id="ARBA00023128"/>
    </source>
</evidence>
<keyword evidence="3" id="KW-0816">Tricarboxylic acid cycle</keyword>
<dbReference type="AlphaFoldDB" id="A0A177B0L5"/>
<dbReference type="EMBL" id="LWCA01000730">
    <property type="protein sequence ID" value="OAF67171.1"/>
    <property type="molecule type" value="Genomic_DNA"/>
</dbReference>
<dbReference type="InterPro" id="IPR004434">
    <property type="entry name" value="Isocitrate_DH_NAD"/>
</dbReference>
<dbReference type="PANTHER" id="PTHR11835:SF42">
    <property type="entry name" value="ISOCITRATE DEHYDROGENASE [NAD] SUBUNIT BETA, MITOCHONDRIAL"/>
    <property type="match status" value="1"/>
</dbReference>
<evidence type="ECO:0000313" key="10">
    <source>
        <dbReference type="Proteomes" id="UP000078046"/>
    </source>
</evidence>
<dbReference type="Pfam" id="PF00180">
    <property type="entry name" value="Iso_dh"/>
    <property type="match status" value="1"/>
</dbReference>
<dbReference type="SUPFAM" id="SSF53659">
    <property type="entry name" value="Isocitrate/Isopropylmalate dehydrogenase-like"/>
    <property type="match status" value="1"/>
</dbReference>
<dbReference type="GO" id="GO:0006102">
    <property type="term" value="P:isocitrate metabolic process"/>
    <property type="evidence" value="ECO:0007669"/>
    <property type="project" value="TreeGrafter"/>
</dbReference>
<evidence type="ECO:0000313" key="9">
    <source>
        <dbReference type="EMBL" id="OAF67171.1"/>
    </source>
</evidence>
<evidence type="ECO:0000259" key="8">
    <source>
        <dbReference type="SMART" id="SM01329"/>
    </source>
</evidence>